<keyword evidence="3 15" id="KW-0547">Nucleotide-binding</keyword>
<keyword evidence="7" id="KW-0269">Exonuclease</keyword>
<evidence type="ECO:0000256" key="5">
    <source>
        <dbReference type="ARBA" id="ARBA00022801"/>
    </source>
</evidence>
<feature type="domain" description="UvrD-like helicase C-terminal" evidence="17">
    <location>
        <begin position="311"/>
        <end position="613"/>
    </location>
</feature>
<evidence type="ECO:0000256" key="13">
    <source>
        <dbReference type="ARBA" id="ARBA00034808"/>
    </source>
</evidence>
<dbReference type="GO" id="GO:0005829">
    <property type="term" value="C:cytosol"/>
    <property type="evidence" value="ECO:0007669"/>
    <property type="project" value="TreeGrafter"/>
</dbReference>
<dbReference type="Proteomes" id="UP000035368">
    <property type="component" value="Chromosome"/>
</dbReference>
<evidence type="ECO:0000256" key="4">
    <source>
        <dbReference type="ARBA" id="ARBA00022763"/>
    </source>
</evidence>
<feature type="binding site" evidence="15">
    <location>
        <begin position="68"/>
        <end position="75"/>
    </location>
    <ligand>
        <name>ATP</name>
        <dbReference type="ChEBI" id="CHEBI:30616"/>
    </ligand>
</feature>
<evidence type="ECO:0000259" key="17">
    <source>
        <dbReference type="PROSITE" id="PS51217"/>
    </source>
</evidence>
<keyword evidence="9" id="KW-0238">DNA-binding</keyword>
<evidence type="ECO:0000256" key="7">
    <source>
        <dbReference type="ARBA" id="ARBA00022839"/>
    </source>
</evidence>
<evidence type="ECO:0000256" key="8">
    <source>
        <dbReference type="ARBA" id="ARBA00022840"/>
    </source>
</evidence>
<protein>
    <recommendedName>
        <fullName evidence="13">DNA 3'-5' helicase</fullName>
        <ecNumber evidence="13">5.6.2.4</ecNumber>
    </recommendedName>
</protein>
<dbReference type="InterPro" id="IPR000212">
    <property type="entry name" value="DNA_helicase_UvrD/REP"/>
</dbReference>
<dbReference type="GO" id="GO:0033202">
    <property type="term" value="C:DNA helicase complex"/>
    <property type="evidence" value="ECO:0007669"/>
    <property type="project" value="TreeGrafter"/>
</dbReference>
<dbReference type="GO" id="GO:0004527">
    <property type="term" value="F:exonuclease activity"/>
    <property type="evidence" value="ECO:0007669"/>
    <property type="project" value="UniProtKB-KW"/>
</dbReference>
<dbReference type="InterPro" id="IPR014017">
    <property type="entry name" value="DNA_helicase_UvrD-like_C"/>
</dbReference>
<proteinExistence type="inferred from homology"/>
<comment type="catalytic activity">
    <reaction evidence="12">
        <text>Couples ATP hydrolysis with the unwinding of duplex DNA by translocating in the 3'-5' direction.</text>
        <dbReference type="EC" id="5.6.2.4"/>
    </reaction>
</comment>
<dbReference type="Pfam" id="PF13361">
    <property type="entry name" value="UvrD_C"/>
    <property type="match status" value="1"/>
</dbReference>
<dbReference type="GO" id="GO:0043138">
    <property type="term" value="F:3'-5' DNA helicase activity"/>
    <property type="evidence" value="ECO:0007669"/>
    <property type="project" value="UniProtKB-EC"/>
</dbReference>
<sequence>MVDMTDLDPQRDTGFAPHARFAPKEKLQVSLVSTDSRWRPRNWSGVAAEFLDQLADPSRKPGKFRIIGSAGTGVSSLVVDAVLARLRAGVDPASIVVLAASKESGSLLRREITAALPSLGYVSDGPMVRSVHSFAFALVRLAELQDSAPRLITGAEHDLVVRELLHIHSEIGAPIWPDNVKAALPMVGFARQLRDFILRAQERGLGSTDLIKLGTEHGRPMWVAAGEFLAEYQELQALSGAQLYNASELVTSALKILGTDTDFLVSQQRRINTIVVDDAQHLDPQAARLVELFADSAECAVVAGNPHQSVFHFRGATPASLLNFAATTTLELRERLRANPQIDVVCCDTPAVEMLQVADVLRRKNLLEGIPWKDMAVIVRSSAAVAHVRRSMLSAGVPVRIQPTDVVLSQQRLVANILLACRAITEPLASYEFEDLILGPVGGADTVTLRRLLRGLRRAELQRGGSRRAMEAFRELACAEQAPTESDLEFLTERERDILTRIRTVLRAGIDSYRAGNSVELILWDIWHATGLSDRLMNASLRGGALGSSADLDLDAMMTLFDAAGDFVERQPTANIARFVDHIIQQELPSGARDRRGVTRDAVSILTAHATAGQEWKVVAVAGVQEGQWPSLGITGSLFGQEELVDLIDHGIDPNIIIARTGERVAEERRLFNLAVSRASQYLHVSAVFDAESDEVDEPSRFLKDFAQEQHCQIRIVGQDEMAQDSALSAESLGYAPQQEEYPRLLSAPSIIAELRRVVENPNAVSKQKELAAFELGRLSDAGIYGAHPDQWWGLQSPSTMSPVVSAEASGRVSPSKIEAGLACPLRAVLAGVAEKDETQIHLVKGTLVHAAAEARAHKVPRATIEKLVGEAFAAVSDVPKWRQESYLAEWDELIARTLNYVEAHDAVGVEVPVRVQVGARADGTPIVIAGRMDRLEKNADGEYVIVDLKTGSSAATVKETQDHPQLLAYQLALHHGTLHEGHVNTAHPNEETLAVGSAHLVYPGVKTTKLTIRQQAPKTAEQLEEFAAKLPPLLDALAGPILEARVNESCDSCPLLTMCPAHQEGRPLTDVQ</sequence>
<evidence type="ECO:0000259" key="16">
    <source>
        <dbReference type="PROSITE" id="PS51198"/>
    </source>
</evidence>
<reference evidence="18 19" key="1">
    <citation type="submission" date="2015-05" db="EMBL/GenBank/DDBJ databases">
        <title>Complete genome sequence of Corynebacterium epidermidicanis DSM 45586, isolated from the skin of a dog suffering from pruritus.</title>
        <authorList>
            <person name="Ruckert C."/>
            <person name="Albersmeier A."/>
            <person name="Winkler A."/>
            <person name="Tauch A."/>
        </authorList>
    </citation>
    <scope>NUCLEOTIDE SEQUENCE [LARGE SCALE GENOMIC DNA]</scope>
    <source>
        <strain evidence="18 19">DSM 45586</strain>
    </source>
</reference>
<evidence type="ECO:0000256" key="14">
    <source>
        <dbReference type="ARBA" id="ARBA00048988"/>
    </source>
</evidence>
<evidence type="ECO:0000256" key="3">
    <source>
        <dbReference type="ARBA" id="ARBA00022741"/>
    </source>
</evidence>
<keyword evidence="19" id="KW-1185">Reference proteome</keyword>
<dbReference type="PANTHER" id="PTHR11070:SF59">
    <property type="entry name" value="DNA 3'-5' HELICASE"/>
    <property type="match status" value="1"/>
</dbReference>
<evidence type="ECO:0000256" key="12">
    <source>
        <dbReference type="ARBA" id="ARBA00034617"/>
    </source>
</evidence>
<gene>
    <name evidence="18" type="ORF">CEPID_03390</name>
</gene>
<dbReference type="Gene3D" id="1.10.10.160">
    <property type="match status" value="1"/>
</dbReference>
<accession>A0A0G3GSL8</accession>
<keyword evidence="2" id="KW-0540">Nuclease</keyword>
<name>A0A0G3GSL8_9CORY</name>
<dbReference type="InterPro" id="IPR038726">
    <property type="entry name" value="PDDEXK_AddAB-type"/>
</dbReference>
<dbReference type="GO" id="GO:0005524">
    <property type="term" value="F:ATP binding"/>
    <property type="evidence" value="ECO:0007669"/>
    <property type="project" value="UniProtKB-UniRule"/>
</dbReference>
<dbReference type="PROSITE" id="PS51217">
    <property type="entry name" value="UVRD_HELICASE_CTER"/>
    <property type="match status" value="1"/>
</dbReference>
<dbReference type="Gene3D" id="1.10.486.10">
    <property type="entry name" value="PCRA, domain 4"/>
    <property type="match status" value="1"/>
</dbReference>
<dbReference type="Gene3D" id="3.40.50.300">
    <property type="entry name" value="P-loop containing nucleotide triphosphate hydrolases"/>
    <property type="match status" value="2"/>
</dbReference>
<feature type="domain" description="UvrD-like helicase ATP-binding" evidence="16">
    <location>
        <begin position="47"/>
        <end position="343"/>
    </location>
</feature>
<dbReference type="EMBL" id="CP011541">
    <property type="protein sequence ID" value="AKK02558.1"/>
    <property type="molecule type" value="Genomic_DNA"/>
</dbReference>
<dbReference type="GO" id="GO:0000725">
    <property type="term" value="P:recombinational repair"/>
    <property type="evidence" value="ECO:0007669"/>
    <property type="project" value="TreeGrafter"/>
</dbReference>
<evidence type="ECO:0000256" key="1">
    <source>
        <dbReference type="ARBA" id="ARBA00009922"/>
    </source>
</evidence>
<evidence type="ECO:0000256" key="11">
    <source>
        <dbReference type="ARBA" id="ARBA00023235"/>
    </source>
</evidence>
<dbReference type="PANTHER" id="PTHR11070">
    <property type="entry name" value="UVRD / RECB / PCRA DNA HELICASE FAMILY MEMBER"/>
    <property type="match status" value="1"/>
</dbReference>
<dbReference type="InterPro" id="IPR027417">
    <property type="entry name" value="P-loop_NTPase"/>
</dbReference>
<dbReference type="STRING" id="1050174.CEPID_03390"/>
<dbReference type="GO" id="GO:0003677">
    <property type="term" value="F:DNA binding"/>
    <property type="evidence" value="ECO:0007669"/>
    <property type="project" value="UniProtKB-KW"/>
</dbReference>
<keyword evidence="10" id="KW-0234">DNA repair</keyword>
<dbReference type="InterPro" id="IPR014016">
    <property type="entry name" value="UvrD-like_ATP-bd"/>
</dbReference>
<keyword evidence="6 15" id="KW-0347">Helicase</keyword>
<evidence type="ECO:0000256" key="10">
    <source>
        <dbReference type="ARBA" id="ARBA00023204"/>
    </source>
</evidence>
<dbReference type="Pfam" id="PF00580">
    <property type="entry name" value="UvrD-helicase"/>
    <property type="match status" value="1"/>
</dbReference>
<keyword evidence="8 15" id="KW-0067">ATP-binding</keyword>
<dbReference type="KEGG" id="cei:CEPID_03390"/>
<dbReference type="PATRIC" id="fig|1050174.4.peg.689"/>
<keyword evidence="4" id="KW-0227">DNA damage</keyword>
<evidence type="ECO:0000313" key="18">
    <source>
        <dbReference type="EMBL" id="AKK02558.1"/>
    </source>
</evidence>
<organism evidence="18 19">
    <name type="scientific">Corynebacterium epidermidicanis</name>
    <dbReference type="NCBI Taxonomy" id="1050174"/>
    <lineage>
        <taxon>Bacteria</taxon>
        <taxon>Bacillati</taxon>
        <taxon>Actinomycetota</taxon>
        <taxon>Actinomycetes</taxon>
        <taxon>Mycobacteriales</taxon>
        <taxon>Corynebacteriaceae</taxon>
        <taxon>Corynebacterium</taxon>
    </lineage>
</organism>
<dbReference type="InterPro" id="IPR013986">
    <property type="entry name" value="DExx_box_DNA_helicase_dom_sf"/>
</dbReference>
<evidence type="ECO:0000256" key="15">
    <source>
        <dbReference type="PROSITE-ProRule" id="PRU00560"/>
    </source>
</evidence>
<dbReference type="EC" id="5.6.2.4" evidence="13"/>
<keyword evidence="11" id="KW-0413">Isomerase</keyword>
<evidence type="ECO:0000256" key="6">
    <source>
        <dbReference type="ARBA" id="ARBA00022806"/>
    </source>
</evidence>
<comment type="catalytic activity">
    <reaction evidence="14">
        <text>ATP + H2O = ADP + phosphate + H(+)</text>
        <dbReference type="Rhea" id="RHEA:13065"/>
        <dbReference type="ChEBI" id="CHEBI:15377"/>
        <dbReference type="ChEBI" id="CHEBI:15378"/>
        <dbReference type="ChEBI" id="CHEBI:30616"/>
        <dbReference type="ChEBI" id="CHEBI:43474"/>
        <dbReference type="ChEBI" id="CHEBI:456216"/>
        <dbReference type="EC" id="5.6.2.4"/>
    </reaction>
</comment>
<dbReference type="Pfam" id="PF12705">
    <property type="entry name" value="PDDEXK_1"/>
    <property type="match status" value="1"/>
</dbReference>
<keyword evidence="5 15" id="KW-0378">Hydrolase</keyword>
<evidence type="ECO:0000256" key="9">
    <source>
        <dbReference type="ARBA" id="ARBA00023125"/>
    </source>
</evidence>
<evidence type="ECO:0000256" key="2">
    <source>
        <dbReference type="ARBA" id="ARBA00022722"/>
    </source>
</evidence>
<evidence type="ECO:0000313" key="19">
    <source>
        <dbReference type="Proteomes" id="UP000035368"/>
    </source>
</evidence>
<comment type="similarity">
    <text evidence="1">Belongs to the helicase family. UvrD subfamily.</text>
</comment>
<dbReference type="AlphaFoldDB" id="A0A0G3GSL8"/>
<dbReference type="PROSITE" id="PS51198">
    <property type="entry name" value="UVRD_HELICASE_ATP_BIND"/>
    <property type="match status" value="1"/>
</dbReference>
<dbReference type="InterPro" id="IPR011604">
    <property type="entry name" value="PDDEXK-like_dom_sf"/>
</dbReference>
<dbReference type="Gene3D" id="3.90.320.10">
    <property type="match status" value="1"/>
</dbReference>
<dbReference type="SUPFAM" id="SSF52540">
    <property type="entry name" value="P-loop containing nucleoside triphosphate hydrolases"/>
    <property type="match status" value="1"/>
</dbReference>